<evidence type="ECO:0000259" key="2">
    <source>
        <dbReference type="PROSITE" id="PS51332"/>
    </source>
</evidence>
<evidence type="ECO:0000256" key="1">
    <source>
        <dbReference type="SAM" id="MobiDB-lite"/>
    </source>
</evidence>
<dbReference type="EMBL" id="JABFBC010000002">
    <property type="protein sequence ID" value="NNU81446.1"/>
    <property type="molecule type" value="Genomic_DNA"/>
</dbReference>
<dbReference type="GO" id="GO:0046872">
    <property type="term" value="F:metal ion binding"/>
    <property type="evidence" value="ECO:0007669"/>
    <property type="project" value="InterPro"/>
</dbReference>
<dbReference type="InterPro" id="IPR006158">
    <property type="entry name" value="Cobalamin-bd"/>
</dbReference>
<dbReference type="InterPro" id="IPR036724">
    <property type="entry name" value="Cobalamin-bd_sf"/>
</dbReference>
<dbReference type="Gene3D" id="3.40.50.280">
    <property type="entry name" value="Cobalamin-binding domain"/>
    <property type="match status" value="1"/>
</dbReference>
<dbReference type="Pfam" id="PF02310">
    <property type="entry name" value="B12-binding"/>
    <property type="match status" value="1"/>
</dbReference>
<sequence length="275" mass="30009">MTTRDGENLSGQRQDPQHSDHHLLRIRRILEHRIAPSLMLDPALILPSGRKSGQDEGLSDTMVAMVLQGREDQARSEIRALHRGGMSFEQLQLGLLAPAVKKLGALWDNDNVSFVDVTVAVGTLQRLMHFVSVELEGAPIMLANPRSICIFPEPGAIHTFGPALVAEYFEHAGWQVHYVPDADRNQLRAIVEGSDVDVLGLSLGRAEKADAAATLVAELRAVSRNRRILTVAGGPALVRDPHLMMQLGVDAVLASIDTAQIATARMVDHRRADRA</sequence>
<dbReference type="GO" id="GO:0031419">
    <property type="term" value="F:cobalamin binding"/>
    <property type="evidence" value="ECO:0007669"/>
    <property type="project" value="InterPro"/>
</dbReference>
<dbReference type="PROSITE" id="PS51332">
    <property type="entry name" value="B12_BINDING"/>
    <property type="match status" value="1"/>
</dbReference>
<proteinExistence type="predicted"/>
<dbReference type="InterPro" id="IPR036594">
    <property type="entry name" value="Meth_synthase_dom"/>
</dbReference>
<protein>
    <submittedName>
        <fullName evidence="3">Cobalamin B12-binding domain-containing protein</fullName>
    </submittedName>
</protein>
<dbReference type="SUPFAM" id="SSF52242">
    <property type="entry name" value="Cobalamin (vitamin B12)-binding domain"/>
    <property type="match status" value="1"/>
</dbReference>
<feature type="region of interest" description="Disordered" evidence="1">
    <location>
        <begin position="1"/>
        <end position="20"/>
    </location>
</feature>
<dbReference type="Proteomes" id="UP000572377">
    <property type="component" value="Unassembled WGS sequence"/>
</dbReference>
<organism evidence="3 4">
    <name type="scientific">Halovulum dunhuangense</name>
    <dbReference type="NCBI Taxonomy" id="1505036"/>
    <lineage>
        <taxon>Bacteria</taxon>
        <taxon>Pseudomonadati</taxon>
        <taxon>Pseudomonadota</taxon>
        <taxon>Alphaproteobacteria</taxon>
        <taxon>Rhodobacterales</taxon>
        <taxon>Paracoccaceae</taxon>
        <taxon>Halovulum</taxon>
    </lineage>
</organism>
<dbReference type="AlphaFoldDB" id="A0A849L508"/>
<keyword evidence="4" id="KW-1185">Reference proteome</keyword>
<feature type="domain" description="B12-binding" evidence="2">
    <location>
        <begin position="145"/>
        <end position="275"/>
    </location>
</feature>
<reference evidence="3 4" key="1">
    <citation type="submission" date="2020-05" db="EMBL/GenBank/DDBJ databases">
        <title>Gimesia benthica sp. nov., a novel planctomycete isolated from a deep-sea water sample of the Northwest Indian Ocean.</title>
        <authorList>
            <person name="Wang J."/>
            <person name="Ruan C."/>
            <person name="Song L."/>
            <person name="Zhu Y."/>
            <person name="Li A."/>
            <person name="Zheng X."/>
            <person name="Wang L."/>
            <person name="Lu Z."/>
            <person name="Huang Y."/>
            <person name="Du W."/>
            <person name="Zhou Y."/>
            <person name="Huang L."/>
            <person name="Dai X."/>
        </authorList>
    </citation>
    <scope>NUCLEOTIDE SEQUENCE [LARGE SCALE GENOMIC DNA]</scope>
    <source>
        <strain evidence="3 4">YYQ-30</strain>
    </source>
</reference>
<accession>A0A849L508</accession>
<dbReference type="Gene3D" id="1.10.1240.10">
    <property type="entry name" value="Methionine synthase domain"/>
    <property type="match status" value="1"/>
</dbReference>
<comment type="caution">
    <text evidence="3">The sequence shown here is derived from an EMBL/GenBank/DDBJ whole genome shotgun (WGS) entry which is preliminary data.</text>
</comment>
<name>A0A849L508_9RHOB</name>
<evidence type="ECO:0000313" key="3">
    <source>
        <dbReference type="EMBL" id="NNU81446.1"/>
    </source>
</evidence>
<dbReference type="CDD" id="cd02065">
    <property type="entry name" value="B12-binding_like"/>
    <property type="match status" value="1"/>
</dbReference>
<gene>
    <name evidence="3" type="ORF">HMH01_13470</name>
</gene>
<evidence type="ECO:0000313" key="4">
    <source>
        <dbReference type="Proteomes" id="UP000572377"/>
    </source>
</evidence>